<dbReference type="Pfam" id="PF05402">
    <property type="entry name" value="PqqD"/>
    <property type="match status" value="1"/>
</dbReference>
<gene>
    <name evidence="1" type="ORF">N5B56_07890</name>
</gene>
<protein>
    <submittedName>
        <fullName evidence="1">PqqD family protein</fullName>
    </submittedName>
</protein>
<proteinExistence type="predicted"/>
<name>A0ABT2M0E4_9FIRM</name>
<dbReference type="Proteomes" id="UP001431199">
    <property type="component" value="Unassembled WGS sequence"/>
</dbReference>
<reference evidence="1" key="1">
    <citation type="submission" date="2022-09" db="EMBL/GenBank/DDBJ databases">
        <title>Eubacterium sp. LFL-14 isolated from human feces.</title>
        <authorList>
            <person name="Liu F."/>
        </authorList>
    </citation>
    <scope>NUCLEOTIDE SEQUENCE</scope>
    <source>
        <strain evidence="1">LFL-14</strain>
    </source>
</reference>
<dbReference type="InterPro" id="IPR008792">
    <property type="entry name" value="PQQD"/>
</dbReference>
<accession>A0ABT2M0E4</accession>
<organism evidence="1 2">
    <name type="scientific">Eubacterium album</name>
    <dbReference type="NCBI Taxonomy" id="2978477"/>
    <lineage>
        <taxon>Bacteria</taxon>
        <taxon>Bacillati</taxon>
        <taxon>Bacillota</taxon>
        <taxon>Clostridia</taxon>
        <taxon>Eubacteriales</taxon>
        <taxon>Eubacteriaceae</taxon>
        <taxon>Eubacterium</taxon>
    </lineage>
</organism>
<evidence type="ECO:0000313" key="1">
    <source>
        <dbReference type="EMBL" id="MCT7399000.1"/>
    </source>
</evidence>
<evidence type="ECO:0000313" key="2">
    <source>
        <dbReference type="Proteomes" id="UP001431199"/>
    </source>
</evidence>
<dbReference type="RefSeq" id="WP_022088283.1">
    <property type="nucleotide sequence ID" value="NZ_JAODBU010000007.1"/>
</dbReference>
<keyword evidence="2" id="KW-1185">Reference proteome</keyword>
<dbReference type="Gene3D" id="1.10.10.1150">
    <property type="entry name" value="Coenzyme PQQ synthesis protein D (PqqD)"/>
    <property type="match status" value="1"/>
</dbReference>
<sequence>MKIKEGFILRKVGGSNVIVPTGNETNEFNGMITTNDTGAFIFEKLQSGMNSDEIVKTITEEFEIDSETATKDVEKFIEKMKDANIFE</sequence>
<dbReference type="InterPro" id="IPR041881">
    <property type="entry name" value="PqqD_sf"/>
</dbReference>
<comment type="caution">
    <text evidence="1">The sequence shown here is derived from an EMBL/GenBank/DDBJ whole genome shotgun (WGS) entry which is preliminary data.</text>
</comment>
<dbReference type="EMBL" id="JAODBU010000007">
    <property type="protein sequence ID" value="MCT7399000.1"/>
    <property type="molecule type" value="Genomic_DNA"/>
</dbReference>